<feature type="compositionally biased region" description="Basic and acidic residues" evidence="5">
    <location>
        <begin position="292"/>
        <end position="301"/>
    </location>
</feature>
<evidence type="ECO:0000259" key="6">
    <source>
        <dbReference type="PROSITE" id="PS50893"/>
    </source>
</evidence>
<feature type="domain" description="ABC transporter" evidence="6">
    <location>
        <begin position="324"/>
        <end position="575"/>
    </location>
</feature>
<dbReference type="Pfam" id="PF00005">
    <property type="entry name" value="ABC_tran"/>
    <property type="match status" value="2"/>
</dbReference>
<dbReference type="InterPro" id="IPR050107">
    <property type="entry name" value="ABC_carbohydrate_import_ATPase"/>
</dbReference>
<keyword evidence="4 7" id="KW-0067">ATP-binding</keyword>
<evidence type="ECO:0000256" key="4">
    <source>
        <dbReference type="ARBA" id="ARBA00022840"/>
    </source>
</evidence>
<dbReference type="InterPro" id="IPR003439">
    <property type="entry name" value="ABC_transporter-like_ATP-bd"/>
</dbReference>
<keyword evidence="2" id="KW-0677">Repeat</keyword>
<accession>A0A4Y3R9D0</accession>
<name>A0A4Y3R9D0_STRCI</name>
<dbReference type="InterPro" id="IPR027417">
    <property type="entry name" value="P-loop_NTPase"/>
</dbReference>
<dbReference type="SMART" id="SM00382">
    <property type="entry name" value="AAA"/>
    <property type="match status" value="1"/>
</dbReference>
<dbReference type="EMBL" id="BJMM01000048">
    <property type="protein sequence ID" value="GEB53353.1"/>
    <property type="molecule type" value="Genomic_DNA"/>
</dbReference>
<protein>
    <submittedName>
        <fullName evidence="7">Multidrug ABC transporter ATP-binding protein</fullName>
    </submittedName>
</protein>
<dbReference type="PANTHER" id="PTHR43790:SF9">
    <property type="entry name" value="GALACTOFURANOSE TRANSPORTER ATP-BINDING PROTEIN YTFR"/>
    <property type="match status" value="1"/>
</dbReference>
<dbReference type="RefSeq" id="WP_230988986.1">
    <property type="nucleotide sequence ID" value="NZ_BJMM01000048.1"/>
</dbReference>
<dbReference type="AlphaFoldDB" id="A0A4Y3R9D0"/>
<feature type="region of interest" description="Disordered" evidence="5">
    <location>
        <begin position="256"/>
        <end position="331"/>
    </location>
</feature>
<keyword evidence="1" id="KW-0813">Transport</keyword>
<sequence>MTAADGPGDGVRPGAPAAVHAEGIVKRYGPTLALDGVGLTVRPGEAHALVGRNGAGKSTLVSVLTGMQRPDSGTVRFHGEPAPAFGDTAAWRSRVACVYQRSMVVPELTVAENLFLNRFPGGPRIRWKALRARAGALLEGYGVAVDPASRTKELTVEQRQFVEIARALSFGARTVILDEPTAQLDAAGIERLFGKLRELRDQGVAFLFISHHLQEVYELCDTVTVYRDARQVLTAPVAGLPRRELVAAMTADTDAAPARTAERTRTAGAARAGGTARTAEAVRTPDGARTAEAVRADEAARTADAAHASDETRTADAAHAPDGTRAADAVRPGPGDAVLCTEQLALEGGFAPVDLRVRAGEVLGLAGATASGNTALGETLAGLRRQTAGTVRVRGRTVRPGSVPHALDAGIGYVPEDRHAQGLVPHRSVAENATLTVADQLGPWGTVLPSRTRRFARRMIESLDIKTPGPEQPVSGLSGGNQQKVVVARALARDPAVLVAVRPTAGVDVKSKDALLGVVRDVADRGSAAVIVSDELDDLRVCDRVLALFHGRVVAEYPAGWSDRELVAAMEGMTARRGHGPADDGPADEGPADDGRAPDGTGAADDGSGGDAGTDATEGNAP</sequence>
<evidence type="ECO:0000313" key="8">
    <source>
        <dbReference type="Proteomes" id="UP000319210"/>
    </source>
</evidence>
<proteinExistence type="predicted"/>
<dbReference type="PROSITE" id="PS50893">
    <property type="entry name" value="ABC_TRANSPORTER_2"/>
    <property type="match status" value="2"/>
</dbReference>
<dbReference type="InterPro" id="IPR017871">
    <property type="entry name" value="ABC_transporter-like_CS"/>
</dbReference>
<keyword evidence="8" id="KW-1185">Reference proteome</keyword>
<organism evidence="7 8">
    <name type="scientific">Streptomyces cacaoi</name>
    <dbReference type="NCBI Taxonomy" id="1898"/>
    <lineage>
        <taxon>Bacteria</taxon>
        <taxon>Bacillati</taxon>
        <taxon>Actinomycetota</taxon>
        <taxon>Actinomycetes</taxon>
        <taxon>Kitasatosporales</taxon>
        <taxon>Streptomycetaceae</taxon>
        <taxon>Streptomyces</taxon>
    </lineage>
</organism>
<dbReference type="InterPro" id="IPR003593">
    <property type="entry name" value="AAA+_ATPase"/>
</dbReference>
<evidence type="ECO:0000256" key="2">
    <source>
        <dbReference type="ARBA" id="ARBA00022737"/>
    </source>
</evidence>
<dbReference type="SUPFAM" id="SSF52540">
    <property type="entry name" value="P-loop containing nucleoside triphosphate hydrolases"/>
    <property type="match status" value="2"/>
</dbReference>
<feature type="compositionally biased region" description="Basic and acidic residues" evidence="5">
    <location>
        <begin position="307"/>
        <end position="316"/>
    </location>
</feature>
<dbReference type="Gene3D" id="3.40.50.300">
    <property type="entry name" value="P-loop containing nucleotide triphosphate hydrolases"/>
    <property type="match status" value="2"/>
</dbReference>
<feature type="region of interest" description="Disordered" evidence="5">
    <location>
        <begin position="574"/>
        <end position="622"/>
    </location>
</feature>
<dbReference type="Proteomes" id="UP000319210">
    <property type="component" value="Unassembled WGS sequence"/>
</dbReference>
<keyword evidence="3" id="KW-0547">Nucleotide-binding</keyword>
<feature type="domain" description="ABC transporter" evidence="6">
    <location>
        <begin position="19"/>
        <end position="253"/>
    </location>
</feature>
<comment type="caution">
    <text evidence="7">The sequence shown here is derived from an EMBL/GenBank/DDBJ whole genome shotgun (WGS) entry which is preliminary data.</text>
</comment>
<dbReference type="CDD" id="cd03216">
    <property type="entry name" value="ABC_Carb_Monos_I"/>
    <property type="match status" value="1"/>
</dbReference>
<gene>
    <name evidence="7" type="ORF">SCA03_59040</name>
</gene>
<feature type="compositionally biased region" description="Low complexity" evidence="5">
    <location>
        <begin position="613"/>
        <end position="622"/>
    </location>
</feature>
<dbReference type="PROSITE" id="PS00211">
    <property type="entry name" value="ABC_TRANSPORTER_1"/>
    <property type="match status" value="1"/>
</dbReference>
<dbReference type="GO" id="GO:0005524">
    <property type="term" value="F:ATP binding"/>
    <property type="evidence" value="ECO:0007669"/>
    <property type="project" value="UniProtKB-KW"/>
</dbReference>
<reference evidence="7 8" key="1">
    <citation type="submission" date="2019-06" db="EMBL/GenBank/DDBJ databases">
        <title>Whole genome shotgun sequence of Streptomyces cacaoi subsp. cacaoi NBRC 12748.</title>
        <authorList>
            <person name="Hosoyama A."/>
            <person name="Uohara A."/>
            <person name="Ohji S."/>
            <person name="Ichikawa N."/>
        </authorList>
    </citation>
    <scope>NUCLEOTIDE SEQUENCE [LARGE SCALE GENOMIC DNA]</scope>
    <source>
        <strain evidence="7 8">NBRC 12748</strain>
    </source>
</reference>
<evidence type="ECO:0000256" key="3">
    <source>
        <dbReference type="ARBA" id="ARBA00022741"/>
    </source>
</evidence>
<dbReference type="CDD" id="cd03215">
    <property type="entry name" value="ABC_Carb_Monos_II"/>
    <property type="match status" value="1"/>
</dbReference>
<evidence type="ECO:0000313" key="7">
    <source>
        <dbReference type="EMBL" id="GEB53353.1"/>
    </source>
</evidence>
<dbReference type="GO" id="GO:0016887">
    <property type="term" value="F:ATP hydrolysis activity"/>
    <property type="evidence" value="ECO:0007669"/>
    <property type="project" value="InterPro"/>
</dbReference>
<evidence type="ECO:0000256" key="1">
    <source>
        <dbReference type="ARBA" id="ARBA00022448"/>
    </source>
</evidence>
<dbReference type="PANTHER" id="PTHR43790">
    <property type="entry name" value="CARBOHYDRATE TRANSPORT ATP-BINDING PROTEIN MG119-RELATED"/>
    <property type="match status" value="1"/>
</dbReference>
<evidence type="ECO:0000256" key="5">
    <source>
        <dbReference type="SAM" id="MobiDB-lite"/>
    </source>
</evidence>
<feature type="compositionally biased region" description="Low complexity" evidence="5">
    <location>
        <begin position="266"/>
        <end position="291"/>
    </location>
</feature>